<protein>
    <submittedName>
        <fullName evidence="2">CubicO group peptidase, beta-lactamase class C family</fullName>
    </submittedName>
</protein>
<dbReference type="InterPro" id="IPR050789">
    <property type="entry name" value="Diverse_Enzym_Activities"/>
</dbReference>
<gene>
    <name evidence="2" type="ORF">SAMN04488008_10995</name>
</gene>
<dbReference type="EMBL" id="FNZN01000009">
    <property type="protein sequence ID" value="SEM10747.1"/>
    <property type="molecule type" value="Genomic_DNA"/>
</dbReference>
<dbReference type="PANTHER" id="PTHR43283">
    <property type="entry name" value="BETA-LACTAMASE-RELATED"/>
    <property type="match status" value="1"/>
</dbReference>
<dbReference type="SUPFAM" id="SSF56601">
    <property type="entry name" value="beta-lactamase/transpeptidase-like"/>
    <property type="match status" value="1"/>
</dbReference>
<sequence length="493" mass="55700">MSKKIILYFTIAIIFSAKSSAQLNKNSELYNTILSKDSLLFNVGFNQCEIAQFEHLLSENLKFYHDKDGISDKAKFLYDLKNGLCKSPETRQVKRYLVKEKTEIFPLYKNGVLYGAIHNGEHLFYESKESQPGIAKFSNVWVLENDQWKLGTSLSYGHEAYEMQPTENSIFENDTEIEAWLKENNVPTLGLGIIENGNLKHIKVFGELKSGVTAPYNTIFNVASLTKPVTAMVTLKLVSAGKWDLDEPVYTYFTDPDVATDPRSKKLTTRHILSHQSGFPNWRYLNTSNKLNFQFEPGTQYQYSGEGLEYLRKALEHKFNTSLDQLANELIFGPLNMSDTHFTWSDTLDESRFAIGYDAKGNSYENTKHKTPSAADDLMTTIEDYGNFLVSVMNGGALSEAVFNDMVTHQVATKNGKHFGLGFEIYDFKNGDYALSHGGADKGVQTIVFIFPKTKKGVLIFTNVDDGYKVYEKIIAHYLGAQGKEIIEIETAN</sequence>
<dbReference type="STRING" id="228957.SAMN04488008_10995"/>
<organism evidence="2 3">
    <name type="scientific">Maribacter orientalis</name>
    <dbReference type="NCBI Taxonomy" id="228957"/>
    <lineage>
        <taxon>Bacteria</taxon>
        <taxon>Pseudomonadati</taxon>
        <taxon>Bacteroidota</taxon>
        <taxon>Flavobacteriia</taxon>
        <taxon>Flavobacteriales</taxon>
        <taxon>Flavobacteriaceae</taxon>
        <taxon>Maribacter</taxon>
    </lineage>
</organism>
<dbReference type="OrthoDB" id="1357763at2"/>
<proteinExistence type="predicted"/>
<dbReference type="InterPro" id="IPR001466">
    <property type="entry name" value="Beta-lactam-related"/>
</dbReference>
<accession>A0A1H7VPM4</accession>
<dbReference type="Pfam" id="PF00144">
    <property type="entry name" value="Beta-lactamase"/>
    <property type="match status" value="1"/>
</dbReference>
<reference evidence="3" key="1">
    <citation type="submission" date="2016-10" db="EMBL/GenBank/DDBJ databases">
        <authorList>
            <person name="Varghese N."/>
            <person name="Submissions S."/>
        </authorList>
    </citation>
    <scope>NUCLEOTIDE SEQUENCE [LARGE SCALE GENOMIC DNA]</scope>
    <source>
        <strain evidence="3">DSM 16471</strain>
    </source>
</reference>
<evidence type="ECO:0000313" key="3">
    <source>
        <dbReference type="Proteomes" id="UP000198990"/>
    </source>
</evidence>
<evidence type="ECO:0000313" key="2">
    <source>
        <dbReference type="EMBL" id="SEM10747.1"/>
    </source>
</evidence>
<dbReference type="AlphaFoldDB" id="A0A1H7VPM4"/>
<dbReference type="Proteomes" id="UP000198990">
    <property type="component" value="Unassembled WGS sequence"/>
</dbReference>
<feature type="domain" description="Beta-lactamase-related" evidence="1">
    <location>
        <begin position="178"/>
        <end position="467"/>
    </location>
</feature>
<name>A0A1H7VPM4_9FLAO</name>
<dbReference type="RefSeq" id="WP_091626658.1">
    <property type="nucleotide sequence ID" value="NZ_FNZN01000009.1"/>
</dbReference>
<evidence type="ECO:0000259" key="1">
    <source>
        <dbReference type="Pfam" id="PF00144"/>
    </source>
</evidence>
<dbReference type="InterPro" id="IPR012338">
    <property type="entry name" value="Beta-lactam/transpept-like"/>
</dbReference>
<dbReference type="Gene3D" id="3.40.710.10">
    <property type="entry name" value="DD-peptidase/beta-lactamase superfamily"/>
    <property type="match status" value="1"/>
</dbReference>
<dbReference type="PANTHER" id="PTHR43283:SF18">
    <property type="match status" value="1"/>
</dbReference>
<keyword evidence="3" id="KW-1185">Reference proteome</keyword>